<evidence type="ECO:0000256" key="2">
    <source>
        <dbReference type="ARBA" id="ARBA00022705"/>
    </source>
</evidence>
<comment type="caution">
    <text evidence="7">The sequence shown here is derived from an EMBL/GenBank/DDBJ whole genome shotgun (WGS) entry which is preliminary data.</text>
</comment>
<dbReference type="GO" id="GO:0003677">
    <property type="term" value="F:DNA binding"/>
    <property type="evidence" value="ECO:0007669"/>
    <property type="project" value="UniProtKB-KW"/>
</dbReference>
<evidence type="ECO:0000256" key="3">
    <source>
        <dbReference type="ARBA" id="ARBA00023125"/>
    </source>
</evidence>
<dbReference type="InterPro" id="IPR018607">
    <property type="entry name" value="Ctf8"/>
</dbReference>
<comment type="subcellular location">
    <subcellularLocation>
        <location evidence="1">Nucleus</location>
    </subcellularLocation>
</comment>
<gene>
    <name evidence="7" type="ORF">GBAR_LOCUS6756</name>
</gene>
<dbReference type="Pfam" id="PF09696">
    <property type="entry name" value="Ctf8"/>
    <property type="match status" value="1"/>
</dbReference>
<dbReference type="AlphaFoldDB" id="A0AA35REX9"/>
<keyword evidence="3" id="KW-0238">DNA-binding</keyword>
<evidence type="ECO:0000256" key="1">
    <source>
        <dbReference type="ARBA" id="ARBA00004123"/>
    </source>
</evidence>
<organism evidence="7 8">
    <name type="scientific">Geodia barretti</name>
    <name type="common">Barrett's horny sponge</name>
    <dbReference type="NCBI Taxonomy" id="519541"/>
    <lineage>
        <taxon>Eukaryota</taxon>
        <taxon>Metazoa</taxon>
        <taxon>Porifera</taxon>
        <taxon>Demospongiae</taxon>
        <taxon>Heteroscleromorpha</taxon>
        <taxon>Tetractinellida</taxon>
        <taxon>Astrophorina</taxon>
        <taxon>Geodiidae</taxon>
        <taxon>Geodia</taxon>
    </lineage>
</organism>
<feature type="non-terminal residue" evidence="7">
    <location>
        <position position="1"/>
    </location>
</feature>
<dbReference type="EMBL" id="CASHTH010001023">
    <property type="protein sequence ID" value="CAI8010229.1"/>
    <property type="molecule type" value="Genomic_DNA"/>
</dbReference>
<evidence type="ECO:0000256" key="5">
    <source>
        <dbReference type="ARBA" id="ARBA00023306"/>
    </source>
</evidence>
<dbReference type="PANTHER" id="PTHR28605:SF1">
    <property type="entry name" value="CHROMOSOME TRANSMISSION FIDELITY FACTOR 8"/>
    <property type="match status" value="1"/>
</dbReference>
<dbReference type="GO" id="GO:0006260">
    <property type="term" value="P:DNA replication"/>
    <property type="evidence" value="ECO:0007669"/>
    <property type="project" value="UniProtKB-KW"/>
</dbReference>
<accession>A0AA35REX9</accession>
<comment type="similarity">
    <text evidence="6">Belongs to the CTF8 family.</text>
</comment>
<keyword evidence="4" id="KW-0539">Nucleus</keyword>
<proteinExistence type="inferred from homology"/>
<evidence type="ECO:0000256" key="4">
    <source>
        <dbReference type="ARBA" id="ARBA00023242"/>
    </source>
</evidence>
<dbReference type="PANTHER" id="PTHR28605">
    <property type="entry name" value="CTF8, CHROMOSOME TRANSMISSION FIDELITY FACTOR 8 HOMOLOG (S. CEREVISIAE)"/>
    <property type="match status" value="1"/>
</dbReference>
<keyword evidence="8" id="KW-1185">Reference proteome</keyword>
<keyword evidence="2" id="KW-0235">DNA replication</keyword>
<sequence>VKSKSFGFRIIRVMVQLLLRLSNPGEWGLVELQGQLETRDGAPFDGMHMGDLHFDAQGTPSLIIGHHLLTGKVVELDKPLAVLAKRSSKDWGVANNDTMDHAGNQESGMIEYEIMALVRKKILFKNRPKPIITSTLPIKHT</sequence>
<protein>
    <submittedName>
        <fullName evidence="7">Chromosome transmission fidelity protein 8 homolog</fullName>
    </submittedName>
</protein>
<dbReference type="Proteomes" id="UP001174909">
    <property type="component" value="Unassembled WGS sequence"/>
</dbReference>
<name>A0AA35REX9_GEOBA</name>
<evidence type="ECO:0000313" key="7">
    <source>
        <dbReference type="EMBL" id="CAI8010229.1"/>
    </source>
</evidence>
<reference evidence="7" key="1">
    <citation type="submission" date="2023-03" db="EMBL/GenBank/DDBJ databases">
        <authorList>
            <person name="Steffen K."/>
            <person name="Cardenas P."/>
        </authorList>
    </citation>
    <scope>NUCLEOTIDE SEQUENCE</scope>
</reference>
<evidence type="ECO:0000256" key="6">
    <source>
        <dbReference type="ARBA" id="ARBA00038447"/>
    </source>
</evidence>
<evidence type="ECO:0000313" key="8">
    <source>
        <dbReference type="Proteomes" id="UP001174909"/>
    </source>
</evidence>
<dbReference type="GO" id="GO:0007064">
    <property type="term" value="P:mitotic sister chromatid cohesion"/>
    <property type="evidence" value="ECO:0007669"/>
    <property type="project" value="InterPro"/>
</dbReference>
<dbReference type="GO" id="GO:0031390">
    <property type="term" value="C:Ctf18 RFC-like complex"/>
    <property type="evidence" value="ECO:0007669"/>
    <property type="project" value="InterPro"/>
</dbReference>
<keyword evidence="5" id="KW-0131">Cell cycle</keyword>